<name>A0ABS6SD89_9SPHN</name>
<dbReference type="EMBL" id="JAGSPA010000002">
    <property type="protein sequence ID" value="MBV7256387.1"/>
    <property type="molecule type" value="Genomic_DNA"/>
</dbReference>
<sequence>MLNLTKTAVGVASVQALATRNAARTRDWQGSAACAIYTRYRPKDYERLVGGSLFWIIKHVISVRQEILGFEQATWKGKPGWRIWLAPEMKPVSPRRKRAHQGWRYLKPEDAPIDLGGGDADLGEMPVKMAQTLARLGLI</sequence>
<protein>
    <submittedName>
        <fullName evidence="1">DUF1489 domain-containing protein</fullName>
    </submittedName>
</protein>
<proteinExistence type="predicted"/>
<dbReference type="InterPro" id="IPR008320">
    <property type="entry name" value="UCP032025"/>
</dbReference>
<gene>
    <name evidence="1" type="ORF">KCG44_06260</name>
</gene>
<comment type="caution">
    <text evidence="1">The sequence shown here is derived from an EMBL/GenBank/DDBJ whole genome shotgun (WGS) entry which is preliminary data.</text>
</comment>
<organism evidence="1 2">
    <name type="scientific">Pacificimonas pallii</name>
    <dbReference type="NCBI Taxonomy" id="2827236"/>
    <lineage>
        <taxon>Bacteria</taxon>
        <taxon>Pseudomonadati</taxon>
        <taxon>Pseudomonadota</taxon>
        <taxon>Alphaproteobacteria</taxon>
        <taxon>Sphingomonadales</taxon>
        <taxon>Sphingosinicellaceae</taxon>
        <taxon>Pacificimonas</taxon>
    </lineage>
</organism>
<reference evidence="1 2" key="1">
    <citation type="submission" date="2021-04" db="EMBL/GenBank/DDBJ databases">
        <authorList>
            <person name="Pira H."/>
            <person name="Risdian C."/>
            <person name="Wink J."/>
        </authorList>
    </citation>
    <scope>NUCLEOTIDE SEQUENCE [LARGE SCALE GENOMIC DNA]</scope>
    <source>
        <strain evidence="1 2">WHA3</strain>
    </source>
</reference>
<evidence type="ECO:0000313" key="2">
    <source>
        <dbReference type="Proteomes" id="UP000722336"/>
    </source>
</evidence>
<accession>A0ABS6SD89</accession>
<evidence type="ECO:0000313" key="1">
    <source>
        <dbReference type="EMBL" id="MBV7256387.1"/>
    </source>
</evidence>
<keyword evidence="2" id="KW-1185">Reference proteome</keyword>
<dbReference type="Pfam" id="PF07370">
    <property type="entry name" value="DUF1489"/>
    <property type="match status" value="1"/>
</dbReference>
<dbReference type="Proteomes" id="UP000722336">
    <property type="component" value="Unassembled WGS sequence"/>
</dbReference>
<dbReference type="PIRSF" id="PIRSF032025">
    <property type="entry name" value="UCP032025"/>
    <property type="match status" value="1"/>
</dbReference>